<dbReference type="SMART" id="SM00408">
    <property type="entry name" value="IGc2"/>
    <property type="match status" value="1"/>
</dbReference>
<dbReference type="EMBL" id="ABJB010575925">
    <property type="status" value="NOT_ANNOTATED_CDS"/>
    <property type="molecule type" value="Genomic_DNA"/>
</dbReference>
<organism evidence="3 4">
    <name type="scientific">Ixodes scapularis</name>
    <name type="common">Black-legged tick</name>
    <name type="synonym">Deer tick</name>
    <dbReference type="NCBI Taxonomy" id="6945"/>
    <lineage>
        <taxon>Eukaryota</taxon>
        <taxon>Metazoa</taxon>
        <taxon>Ecdysozoa</taxon>
        <taxon>Arthropoda</taxon>
        <taxon>Chelicerata</taxon>
        <taxon>Arachnida</taxon>
        <taxon>Acari</taxon>
        <taxon>Parasitiformes</taxon>
        <taxon>Ixodida</taxon>
        <taxon>Ixodoidea</taxon>
        <taxon>Ixodidae</taxon>
        <taxon>Ixodinae</taxon>
        <taxon>Ixodes</taxon>
    </lineage>
</organism>
<reference evidence="3" key="2">
    <citation type="submission" date="2020-05" db="UniProtKB">
        <authorList>
            <consortium name="EnsemblMetazoa"/>
        </authorList>
    </citation>
    <scope>IDENTIFICATION</scope>
    <source>
        <strain evidence="3">wikel</strain>
    </source>
</reference>
<dbReference type="AlphaFoldDB" id="A0A1S4LR29"/>
<dbReference type="InterPro" id="IPR003599">
    <property type="entry name" value="Ig_sub"/>
</dbReference>
<accession>A0A1S4LR29</accession>
<evidence type="ECO:0000256" key="1">
    <source>
        <dbReference type="ARBA" id="ARBA00006692"/>
    </source>
</evidence>
<dbReference type="SUPFAM" id="SSF48726">
    <property type="entry name" value="Immunoglobulin"/>
    <property type="match status" value="1"/>
</dbReference>
<dbReference type="InterPro" id="IPR007110">
    <property type="entry name" value="Ig-like_dom"/>
</dbReference>
<name>A0A1S4LR29_IXOSC</name>
<dbReference type="Pfam" id="PF07679">
    <property type="entry name" value="I-set"/>
    <property type="match status" value="1"/>
</dbReference>
<dbReference type="InterPro" id="IPR003598">
    <property type="entry name" value="Ig_sub2"/>
</dbReference>
<dbReference type="Proteomes" id="UP000001555">
    <property type="component" value="Unassembled WGS sequence"/>
</dbReference>
<keyword evidence="4" id="KW-1185">Reference proteome</keyword>
<reference evidence="4" key="1">
    <citation type="submission" date="2008-03" db="EMBL/GenBank/DDBJ databases">
        <title>Annotation of Ixodes scapularis.</title>
        <authorList>
            <consortium name="Ixodes scapularis Genome Project Consortium"/>
            <person name="Caler E."/>
            <person name="Hannick L.I."/>
            <person name="Bidwell S."/>
            <person name="Joardar V."/>
            <person name="Thiagarajan M."/>
            <person name="Amedeo P."/>
            <person name="Galinsky K.J."/>
            <person name="Schobel S."/>
            <person name="Inman J."/>
            <person name="Hostetler J."/>
            <person name="Miller J."/>
            <person name="Hammond M."/>
            <person name="Megy K."/>
            <person name="Lawson D."/>
            <person name="Kodira C."/>
            <person name="Sutton G."/>
            <person name="Meyer J."/>
            <person name="Hill C.A."/>
            <person name="Birren B."/>
            <person name="Nene V."/>
            <person name="Collins F."/>
            <person name="Alarcon-Chaidez F."/>
            <person name="Wikel S."/>
            <person name="Strausberg R."/>
        </authorList>
    </citation>
    <scope>NUCLEOTIDE SEQUENCE [LARGE SCALE GENOMIC DNA]</scope>
    <source>
        <strain evidence="4">Wikel</strain>
    </source>
</reference>
<dbReference type="FunFam" id="2.60.40.10:FF:000080">
    <property type="entry name" value="Myosin light chain kinase, smooth muscle"/>
    <property type="match status" value="1"/>
</dbReference>
<dbReference type="InterPro" id="IPR013783">
    <property type="entry name" value="Ig-like_fold"/>
</dbReference>
<keyword evidence="2" id="KW-0393">Immunoglobulin domain</keyword>
<dbReference type="EMBL" id="ABJB010280895">
    <property type="status" value="NOT_ANNOTATED_CDS"/>
    <property type="molecule type" value="Genomic_DNA"/>
</dbReference>
<dbReference type="PROSITE" id="PS50835">
    <property type="entry name" value="IG_LIKE"/>
    <property type="match status" value="1"/>
</dbReference>
<dbReference type="SMART" id="SM00409">
    <property type="entry name" value="IG"/>
    <property type="match status" value="1"/>
</dbReference>
<dbReference type="VEuPathDB" id="VectorBase:ISCI017765"/>
<dbReference type="EnsemblMetazoa" id="ISCW017765-RA">
    <property type="protein sequence ID" value="ISCW017765-PA"/>
    <property type="gene ID" value="ISCW017765"/>
</dbReference>
<comment type="similarity">
    <text evidence="1">Belongs to the protein kinase superfamily. CAMK Ser/Thr protein kinase family.</text>
</comment>
<dbReference type="PANTHER" id="PTHR47633">
    <property type="entry name" value="IMMUNOGLOBULIN"/>
    <property type="match status" value="1"/>
</dbReference>
<proteinExistence type="evidence at protein level"/>
<dbReference type="InterPro" id="IPR013098">
    <property type="entry name" value="Ig_I-set"/>
</dbReference>
<protein>
    <submittedName>
        <fullName evidence="3">Uncharacterized protein</fullName>
    </submittedName>
</protein>
<dbReference type="InParanoid" id="A0A1S4LR29"/>
<dbReference type="Gene3D" id="2.60.40.10">
    <property type="entry name" value="Immunoglobulins"/>
    <property type="match status" value="1"/>
</dbReference>
<evidence type="ECO:0000313" key="3">
    <source>
        <dbReference type="EnsemblMetazoa" id="ISCW017765-PA"/>
    </source>
</evidence>
<evidence type="ECO:0007829" key="5">
    <source>
        <dbReference type="PeptideAtlas" id="A0A1S4LR29"/>
    </source>
</evidence>
<sequence>SSRDFQIYNEGNRTTLKISEVFTDDAGTHSISCKVTGKPQPRVTWVHNDREVKENSDVWTTQRTDGYCELFISEAFPEDMGEYICKAVNVAGTATTRAHVHVEGEPFRKTLL</sequence>
<dbReference type="InterPro" id="IPR036179">
    <property type="entry name" value="Ig-like_dom_sf"/>
</dbReference>
<evidence type="ECO:0000256" key="2">
    <source>
        <dbReference type="ARBA" id="ARBA00023319"/>
    </source>
</evidence>
<evidence type="ECO:0000313" key="4">
    <source>
        <dbReference type="Proteomes" id="UP000001555"/>
    </source>
</evidence>
<keyword evidence="5" id="KW-1267">Proteomics identification</keyword>
<dbReference type="VEuPathDB" id="VectorBase:ISCW017765"/>